<dbReference type="AlphaFoldDB" id="A0A6I6Y8Z5"/>
<accession>A0A6I6Y8Z5</accession>
<protein>
    <submittedName>
        <fullName evidence="2">Uncharacterized protein</fullName>
    </submittedName>
</protein>
<organism evidence="2 3">
    <name type="scientific">Pseudomonas putida</name>
    <name type="common">Arthrobacter siderocapsulatus</name>
    <dbReference type="NCBI Taxonomy" id="303"/>
    <lineage>
        <taxon>Bacteria</taxon>
        <taxon>Pseudomonadati</taxon>
        <taxon>Pseudomonadota</taxon>
        <taxon>Gammaproteobacteria</taxon>
        <taxon>Pseudomonadales</taxon>
        <taxon>Pseudomonadaceae</taxon>
        <taxon>Pseudomonas</taxon>
    </lineage>
</organism>
<evidence type="ECO:0000256" key="1">
    <source>
        <dbReference type="SAM" id="Coils"/>
    </source>
</evidence>
<dbReference type="RefSeq" id="WP_159412900.1">
    <property type="nucleotide sequence ID" value="NZ_CP026115.2"/>
</dbReference>
<name>A0A6I6Y8Z5_PSEPU</name>
<dbReference type="EMBL" id="CP026115">
    <property type="protein sequence ID" value="QHG68075.1"/>
    <property type="molecule type" value="Genomic_DNA"/>
</dbReference>
<evidence type="ECO:0000313" key="2">
    <source>
        <dbReference type="EMBL" id="QHG68075.1"/>
    </source>
</evidence>
<keyword evidence="1" id="KW-0175">Coiled coil</keyword>
<dbReference type="Proteomes" id="UP000464480">
    <property type="component" value="Chromosome"/>
</dbReference>
<sequence>MDIDDSGFELGMPSHLELLEHQCNMLCNENDELRQDLMKAKRNIEKLVEINAGLTANLRSLHQQQNRGYFEGQRPRHSVGT</sequence>
<evidence type="ECO:0000313" key="3">
    <source>
        <dbReference type="Proteomes" id="UP000464480"/>
    </source>
</evidence>
<proteinExistence type="predicted"/>
<feature type="coiled-coil region" evidence="1">
    <location>
        <begin position="16"/>
        <end position="57"/>
    </location>
</feature>
<gene>
    <name evidence="2" type="ORF">C2H86_28150</name>
</gene>
<reference evidence="2 3" key="1">
    <citation type="submission" date="2020-02" db="EMBL/GenBank/DDBJ databases">
        <title>Pseudomonas Putida W5 Complete Genome Assembly.</title>
        <authorList>
            <person name="Yuan Z.-C."/>
            <person name="Shaw G.A."/>
            <person name="Cusano A.D."/>
            <person name="Caddey B.J."/>
            <person name="Weselowski B.J."/>
        </authorList>
    </citation>
    <scope>NUCLEOTIDE SEQUENCE [LARGE SCALE GENOMIC DNA]</scope>
    <source>
        <strain evidence="2 3">W5</strain>
    </source>
</reference>